<evidence type="ECO:0000256" key="4">
    <source>
        <dbReference type="ARBA" id="ARBA00022860"/>
    </source>
</evidence>
<dbReference type="SUPFAM" id="SSF48452">
    <property type="entry name" value="TPR-like"/>
    <property type="match status" value="1"/>
</dbReference>
<evidence type="ECO:0000256" key="5">
    <source>
        <dbReference type="SAM" id="MobiDB-lite"/>
    </source>
</evidence>
<gene>
    <name evidence="6" type="primary">ASPM</name>
    <name evidence="6" type="ORF">SPIL2461_LOCUS10907</name>
</gene>
<sequence>MAVSVDPPPELPLGDVETLVVSCNKDGMDRLRQGDIKAAFEQFKYAEAILLANQMEGDSTALLATTCNNLGCYYKKVGKFHGALGYLRRALKLEVELKADEVTLAGTHLNLCTVLSKLEKHDKALQHSLVALDMLNKKIETVDTQASEDDYTILSIAYHNVGLEREHMQQWDQATIAFRTGYEVAKRFLGESHALTVTLLNNSNAVLKKSKDLQEQPGCTGPKARSFQQAPESPSAVEEKPAEGTLGTVTLPPLVPKEKEGSKAPSKRATADAADFLRNEEMLWANFAAKTLHSTGPAIEDDLPKEGAEEEDPLDNDDAMARHPLNKAALVSMQDLGLILPTAYDQGLFRFQENRGMNTNHNVLAKAMNDHPKALMDIIDAEVDCEPSMSAPNDFRPNRSMKRSTRTAKVVRRTGVFNSTTFRDKVMEDRLRLAAGGKTATVQEQNAAASIIQITWRNWHKYLQENSEWITVTWICATMIQSHWRSYHVRRVKLDRMVTNIQKIVRGVLVRRAMRQHRAAVTIQKRVVGILTRMRMKKLNTAARNMQRLARGFLARRRYQRFFTFKVSKVICIERFVRARLAKKRIAEKREEAEQQRVLDKASIDLQRLYRGWKGRAVAFARYSDALQAKLEYDSATKIQSLFRARKARKRVDVMRDQRLKEMEAAATYLRKMWLGVQTRNQYLKLKKDFERAEKTIITIQRYTRGCLCRGRLWREAVEQEERVWAAIEIQRRWRGYRGRVRWENSLEQLWRREMAAAMLQRNLRGWVARAKIAKRKRKAAREEFEK</sequence>
<evidence type="ECO:0000256" key="1">
    <source>
        <dbReference type="ARBA" id="ARBA00004496"/>
    </source>
</evidence>
<comment type="caution">
    <text evidence="6">The sequence shown here is derived from an EMBL/GenBank/DDBJ whole genome shotgun (WGS) entry which is preliminary data.</text>
</comment>
<name>A0A812RPY5_SYMPI</name>
<comment type="subcellular location">
    <subcellularLocation>
        <location evidence="1">Cytoplasm</location>
    </subcellularLocation>
</comment>
<dbReference type="SMART" id="SM00028">
    <property type="entry name" value="TPR"/>
    <property type="match status" value="2"/>
</dbReference>
<feature type="region of interest" description="Disordered" evidence="5">
    <location>
        <begin position="295"/>
        <end position="319"/>
    </location>
</feature>
<keyword evidence="7" id="KW-1185">Reference proteome</keyword>
<dbReference type="Gene3D" id="1.25.40.10">
    <property type="entry name" value="Tetratricopeptide repeat domain"/>
    <property type="match status" value="1"/>
</dbReference>
<dbReference type="EMBL" id="CAJNIZ010021001">
    <property type="protein sequence ID" value="CAE7447257.1"/>
    <property type="molecule type" value="Genomic_DNA"/>
</dbReference>
<dbReference type="SMART" id="SM00015">
    <property type="entry name" value="IQ"/>
    <property type="match status" value="8"/>
</dbReference>
<feature type="non-terminal residue" evidence="6">
    <location>
        <position position="1"/>
    </location>
</feature>
<dbReference type="InterPro" id="IPR000048">
    <property type="entry name" value="IQ_motif_EF-hand-BS"/>
</dbReference>
<dbReference type="Gene3D" id="1.20.5.190">
    <property type="match status" value="4"/>
</dbReference>
<dbReference type="GO" id="GO:0005516">
    <property type="term" value="F:calmodulin binding"/>
    <property type="evidence" value="ECO:0007669"/>
    <property type="project" value="UniProtKB-KW"/>
</dbReference>
<dbReference type="PROSITE" id="PS50096">
    <property type="entry name" value="IQ"/>
    <property type="match status" value="6"/>
</dbReference>
<dbReference type="OrthoDB" id="441406at2759"/>
<feature type="compositionally biased region" description="Acidic residues" evidence="5">
    <location>
        <begin position="308"/>
        <end position="318"/>
    </location>
</feature>
<accession>A0A812RPY5</accession>
<dbReference type="Proteomes" id="UP000649617">
    <property type="component" value="Unassembled WGS sequence"/>
</dbReference>
<feature type="region of interest" description="Disordered" evidence="5">
    <location>
        <begin position="211"/>
        <end position="271"/>
    </location>
</feature>
<evidence type="ECO:0000313" key="7">
    <source>
        <dbReference type="Proteomes" id="UP000649617"/>
    </source>
</evidence>
<dbReference type="InterPro" id="IPR019734">
    <property type="entry name" value="TPR_rpt"/>
</dbReference>
<evidence type="ECO:0000256" key="3">
    <source>
        <dbReference type="ARBA" id="ARBA00022737"/>
    </source>
</evidence>
<dbReference type="Pfam" id="PF00612">
    <property type="entry name" value="IQ"/>
    <property type="match status" value="6"/>
</dbReference>
<dbReference type="GO" id="GO:0007051">
    <property type="term" value="P:spindle organization"/>
    <property type="evidence" value="ECO:0007669"/>
    <property type="project" value="TreeGrafter"/>
</dbReference>
<evidence type="ECO:0000313" key="6">
    <source>
        <dbReference type="EMBL" id="CAE7447257.1"/>
    </source>
</evidence>
<dbReference type="PANTHER" id="PTHR22706:SF1">
    <property type="entry name" value="ASSEMBLY FACTOR FOR SPINDLE MICROTUBULES"/>
    <property type="match status" value="1"/>
</dbReference>
<dbReference type="InterPro" id="IPR027417">
    <property type="entry name" value="P-loop_NTPase"/>
</dbReference>
<keyword evidence="2" id="KW-0963">Cytoplasm</keyword>
<keyword evidence="3" id="KW-0677">Repeat</keyword>
<protein>
    <submittedName>
        <fullName evidence="6">ASPM protein</fullName>
    </submittedName>
</protein>
<reference evidence="6" key="1">
    <citation type="submission" date="2021-02" db="EMBL/GenBank/DDBJ databases">
        <authorList>
            <person name="Dougan E. K."/>
            <person name="Rhodes N."/>
            <person name="Thang M."/>
            <person name="Chan C."/>
        </authorList>
    </citation>
    <scope>NUCLEOTIDE SEQUENCE</scope>
</reference>
<dbReference type="GO" id="GO:0000922">
    <property type="term" value="C:spindle pole"/>
    <property type="evidence" value="ECO:0007669"/>
    <property type="project" value="TreeGrafter"/>
</dbReference>
<proteinExistence type="predicted"/>
<keyword evidence="4" id="KW-0112">Calmodulin-binding</keyword>
<dbReference type="SUPFAM" id="SSF52540">
    <property type="entry name" value="P-loop containing nucleoside triphosphate hydrolases"/>
    <property type="match status" value="1"/>
</dbReference>
<evidence type="ECO:0000256" key="2">
    <source>
        <dbReference type="ARBA" id="ARBA00022490"/>
    </source>
</evidence>
<dbReference type="GO" id="GO:0051295">
    <property type="term" value="P:establishment of meiotic spindle localization"/>
    <property type="evidence" value="ECO:0007669"/>
    <property type="project" value="TreeGrafter"/>
</dbReference>
<dbReference type="PANTHER" id="PTHR22706">
    <property type="entry name" value="ASSEMBLY FACTOR FOR SPINDLE MICROTUBULES"/>
    <property type="match status" value="1"/>
</dbReference>
<dbReference type="InterPro" id="IPR051185">
    <property type="entry name" value="ASPM"/>
</dbReference>
<dbReference type="GO" id="GO:0005737">
    <property type="term" value="C:cytoplasm"/>
    <property type="evidence" value="ECO:0007669"/>
    <property type="project" value="UniProtKB-SubCell"/>
</dbReference>
<dbReference type="InterPro" id="IPR011990">
    <property type="entry name" value="TPR-like_helical_dom_sf"/>
</dbReference>
<dbReference type="AlphaFoldDB" id="A0A812RPY5"/>
<organism evidence="6 7">
    <name type="scientific">Symbiodinium pilosum</name>
    <name type="common">Dinoflagellate</name>
    <dbReference type="NCBI Taxonomy" id="2952"/>
    <lineage>
        <taxon>Eukaryota</taxon>
        <taxon>Sar</taxon>
        <taxon>Alveolata</taxon>
        <taxon>Dinophyceae</taxon>
        <taxon>Suessiales</taxon>
        <taxon>Symbiodiniaceae</taxon>
        <taxon>Symbiodinium</taxon>
    </lineage>
</organism>
<dbReference type="GO" id="GO:0000278">
    <property type="term" value="P:mitotic cell cycle"/>
    <property type="evidence" value="ECO:0007669"/>
    <property type="project" value="TreeGrafter"/>
</dbReference>